<dbReference type="Pfam" id="PF07679">
    <property type="entry name" value="I-set"/>
    <property type="match status" value="1"/>
</dbReference>
<protein>
    <recommendedName>
        <fullName evidence="1">Ig-like domain-containing protein</fullName>
    </recommendedName>
</protein>
<evidence type="ECO:0000259" key="1">
    <source>
        <dbReference type="PROSITE" id="PS50835"/>
    </source>
</evidence>
<sequence length="109" mass="12921">MTTPSEFTELYRIPSMFDSRLCIPCPATLLTLVKRVGHCRRKRMHTLETPKIGQELRIRRLYEPRIIEGPHDVKVDFGGLARFTCRVDGEPKPQITWMLNRYLYRILEF</sequence>
<dbReference type="Proteomes" id="UP000479000">
    <property type="component" value="Unassembled WGS sequence"/>
</dbReference>
<name>A0A6H5GXH3_9HEMI</name>
<keyword evidence="3" id="KW-1185">Reference proteome</keyword>
<dbReference type="OrthoDB" id="7982700at2759"/>
<organism evidence="2 3">
    <name type="scientific">Nesidiocoris tenuis</name>
    <dbReference type="NCBI Taxonomy" id="355587"/>
    <lineage>
        <taxon>Eukaryota</taxon>
        <taxon>Metazoa</taxon>
        <taxon>Ecdysozoa</taxon>
        <taxon>Arthropoda</taxon>
        <taxon>Hexapoda</taxon>
        <taxon>Insecta</taxon>
        <taxon>Pterygota</taxon>
        <taxon>Neoptera</taxon>
        <taxon>Paraneoptera</taxon>
        <taxon>Hemiptera</taxon>
        <taxon>Heteroptera</taxon>
        <taxon>Panheteroptera</taxon>
        <taxon>Cimicomorpha</taxon>
        <taxon>Miridae</taxon>
        <taxon>Dicyphina</taxon>
        <taxon>Nesidiocoris</taxon>
    </lineage>
</organism>
<accession>A0A6H5GXH3</accession>
<dbReference type="SUPFAM" id="SSF48726">
    <property type="entry name" value="Immunoglobulin"/>
    <property type="match status" value="1"/>
</dbReference>
<reference evidence="2 3" key="1">
    <citation type="submission" date="2020-02" db="EMBL/GenBank/DDBJ databases">
        <authorList>
            <person name="Ferguson B K."/>
        </authorList>
    </citation>
    <scope>NUCLEOTIDE SEQUENCE [LARGE SCALE GENOMIC DNA]</scope>
</reference>
<evidence type="ECO:0000313" key="2">
    <source>
        <dbReference type="EMBL" id="CAB0008021.1"/>
    </source>
</evidence>
<gene>
    <name evidence="2" type="ORF">NTEN_LOCUS13267</name>
</gene>
<dbReference type="Gene3D" id="2.60.40.10">
    <property type="entry name" value="Immunoglobulins"/>
    <property type="match status" value="1"/>
</dbReference>
<evidence type="ECO:0000313" key="3">
    <source>
        <dbReference type="Proteomes" id="UP000479000"/>
    </source>
</evidence>
<dbReference type="AlphaFoldDB" id="A0A6H5GXH3"/>
<dbReference type="EMBL" id="CADCXU010019944">
    <property type="protein sequence ID" value="CAB0008021.1"/>
    <property type="molecule type" value="Genomic_DNA"/>
</dbReference>
<proteinExistence type="predicted"/>
<dbReference type="InterPro" id="IPR013783">
    <property type="entry name" value="Ig-like_fold"/>
</dbReference>
<dbReference type="PROSITE" id="PS50835">
    <property type="entry name" value="IG_LIKE"/>
    <property type="match status" value="1"/>
</dbReference>
<dbReference type="InterPro" id="IPR013098">
    <property type="entry name" value="Ig_I-set"/>
</dbReference>
<dbReference type="InterPro" id="IPR036179">
    <property type="entry name" value="Ig-like_dom_sf"/>
</dbReference>
<feature type="domain" description="Ig-like" evidence="1">
    <location>
        <begin position="64"/>
        <end position="109"/>
    </location>
</feature>
<dbReference type="InterPro" id="IPR007110">
    <property type="entry name" value="Ig-like_dom"/>
</dbReference>